<dbReference type="InterPro" id="IPR013563">
    <property type="entry name" value="Oligopep_ABC_C"/>
</dbReference>
<keyword evidence="3 5" id="KW-0067">ATP-binding</keyword>
<dbReference type="PANTHER" id="PTHR43067">
    <property type="entry name" value="OLIGOPEPTIDE/DIPEPTIDE ABC TRANSPORTER, ATPASE SUBUNIT"/>
    <property type="match status" value="1"/>
</dbReference>
<reference evidence="5" key="1">
    <citation type="journal article" date="2020" name="mSystems">
        <title>Genome- and Community-Level Interaction Insights into Carbon Utilization and Element Cycling Functions of Hydrothermarchaeota in Hydrothermal Sediment.</title>
        <authorList>
            <person name="Zhou Z."/>
            <person name="Liu Y."/>
            <person name="Xu W."/>
            <person name="Pan J."/>
            <person name="Luo Z.H."/>
            <person name="Li M."/>
        </authorList>
    </citation>
    <scope>NUCLEOTIDE SEQUENCE [LARGE SCALE GENOMIC DNA]</scope>
    <source>
        <strain evidence="5">SpSt-721</strain>
    </source>
</reference>
<accession>A0A7J3QG14</accession>
<dbReference type="PANTHER" id="PTHR43067:SF3">
    <property type="entry name" value="MALTOSE ABC TRANSPORTER, ATP-BINDING PROTEIN"/>
    <property type="match status" value="1"/>
</dbReference>
<dbReference type="AlphaFoldDB" id="A0A7J3QG14"/>
<dbReference type="GO" id="GO:0005524">
    <property type="term" value="F:ATP binding"/>
    <property type="evidence" value="ECO:0007669"/>
    <property type="project" value="UniProtKB-KW"/>
</dbReference>
<dbReference type="GO" id="GO:0015833">
    <property type="term" value="P:peptide transport"/>
    <property type="evidence" value="ECO:0007669"/>
    <property type="project" value="InterPro"/>
</dbReference>
<dbReference type="InterPro" id="IPR027417">
    <property type="entry name" value="P-loop_NTPase"/>
</dbReference>
<dbReference type="Pfam" id="PF00005">
    <property type="entry name" value="ABC_tran"/>
    <property type="match status" value="1"/>
</dbReference>
<keyword evidence="2" id="KW-0547">Nucleotide-binding</keyword>
<proteinExistence type="predicted"/>
<evidence type="ECO:0000259" key="4">
    <source>
        <dbReference type="PROSITE" id="PS50893"/>
    </source>
</evidence>
<feature type="domain" description="ABC transporter" evidence="4">
    <location>
        <begin position="14"/>
        <end position="266"/>
    </location>
</feature>
<dbReference type="SMART" id="SM00382">
    <property type="entry name" value="AAA"/>
    <property type="match status" value="1"/>
</dbReference>
<evidence type="ECO:0000313" key="5">
    <source>
        <dbReference type="EMBL" id="HGV67113.1"/>
    </source>
</evidence>
<dbReference type="Gene3D" id="3.40.50.300">
    <property type="entry name" value="P-loop containing nucleotide triphosphate hydrolases"/>
    <property type="match status" value="1"/>
</dbReference>
<evidence type="ECO:0000256" key="1">
    <source>
        <dbReference type="ARBA" id="ARBA00022448"/>
    </source>
</evidence>
<dbReference type="GO" id="GO:0016887">
    <property type="term" value="F:ATP hydrolysis activity"/>
    <property type="evidence" value="ECO:0007669"/>
    <property type="project" value="InterPro"/>
</dbReference>
<dbReference type="SUPFAM" id="SSF52540">
    <property type="entry name" value="P-loop containing nucleoside triphosphate hydrolases"/>
    <property type="match status" value="1"/>
</dbReference>
<protein>
    <submittedName>
        <fullName evidence="5">ABC transporter ATP-binding protein</fullName>
    </submittedName>
</protein>
<dbReference type="InterPro" id="IPR017871">
    <property type="entry name" value="ABC_transporter-like_CS"/>
</dbReference>
<dbReference type="CDD" id="cd03257">
    <property type="entry name" value="ABC_NikE_OppD_transporters"/>
    <property type="match status" value="1"/>
</dbReference>
<organism evidence="5">
    <name type="scientific">Ignisphaera aggregans</name>
    <dbReference type="NCBI Taxonomy" id="334771"/>
    <lineage>
        <taxon>Archaea</taxon>
        <taxon>Thermoproteota</taxon>
        <taxon>Thermoprotei</taxon>
        <taxon>Desulfurococcales</taxon>
        <taxon>Desulfurococcaceae</taxon>
        <taxon>Ignisphaera</taxon>
    </lineage>
</organism>
<dbReference type="NCBIfam" id="TIGR01727">
    <property type="entry name" value="oligo_HPY"/>
    <property type="match status" value="1"/>
</dbReference>
<dbReference type="EMBL" id="DTET01000254">
    <property type="protein sequence ID" value="HGV67113.1"/>
    <property type="molecule type" value="Genomic_DNA"/>
</dbReference>
<dbReference type="PROSITE" id="PS50893">
    <property type="entry name" value="ABC_TRANSPORTER_2"/>
    <property type="match status" value="1"/>
</dbReference>
<evidence type="ECO:0000256" key="2">
    <source>
        <dbReference type="ARBA" id="ARBA00022741"/>
    </source>
</evidence>
<dbReference type="PROSITE" id="PS00211">
    <property type="entry name" value="ABC_TRANSPORTER_1"/>
    <property type="match status" value="1"/>
</dbReference>
<comment type="caution">
    <text evidence="5">The sequence shown here is derived from an EMBL/GenBank/DDBJ whole genome shotgun (WGS) entry which is preliminary data.</text>
</comment>
<name>A0A7J3QG14_9CREN</name>
<keyword evidence="1" id="KW-0813">Transport</keyword>
<gene>
    <name evidence="5" type="ORF">ENV02_04790</name>
</gene>
<dbReference type="InterPro" id="IPR003593">
    <property type="entry name" value="AAA+_ATPase"/>
</dbReference>
<sequence>MNTLDNDNKTLIVRNLKGGYKTEYGYVRAVDGVSFDVYPREIVGIVGESGSGKTTLLKLICSGGRIPPLFLEEGDIIMDGINIVKLGWNEFKSKILGKKVAYVPQAAYDAIYPYKRIWQFYEDILREIGISVNKENEDQIKQHLIECFKSLGLDPSLINRYSFELSGGMRQRAVIALIASLRVSLPLLDEPTSALDVVTQKRVLEFIANIFREGYVKSVIISSHDVATLRQIAHRMLVMYAGKIMETAKVEDIIAEPLHPYTQLLIKSLEAFEGFKSRKEYKPKVIYRELANIYTMLTITGCRFHPRCPYAMDICRKEEPPTIKVDRDRTVACWMYMKR</sequence>
<dbReference type="InterPro" id="IPR003439">
    <property type="entry name" value="ABC_transporter-like_ATP-bd"/>
</dbReference>
<evidence type="ECO:0000256" key="3">
    <source>
        <dbReference type="ARBA" id="ARBA00022840"/>
    </source>
</evidence>
<dbReference type="Pfam" id="PF08352">
    <property type="entry name" value="oligo_HPY"/>
    <property type="match status" value="1"/>
</dbReference>